<dbReference type="EMBL" id="MU865914">
    <property type="protein sequence ID" value="KAK4455276.1"/>
    <property type="molecule type" value="Genomic_DNA"/>
</dbReference>
<dbReference type="SMART" id="SM00647">
    <property type="entry name" value="IBR"/>
    <property type="match status" value="1"/>
</dbReference>
<dbReference type="CDD" id="cd20335">
    <property type="entry name" value="BRcat_RBR"/>
    <property type="match status" value="1"/>
</dbReference>
<dbReference type="Proteomes" id="UP001321760">
    <property type="component" value="Unassembled WGS sequence"/>
</dbReference>
<dbReference type="PROSITE" id="PS51873">
    <property type="entry name" value="TRIAD"/>
    <property type="match status" value="1"/>
</dbReference>
<evidence type="ECO:0000313" key="13">
    <source>
        <dbReference type="Proteomes" id="UP001321760"/>
    </source>
</evidence>
<dbReference type="AlphaFoldDB" id="A0AAV9H356"/>
<dbReference type="InterPro" id="IPR001841">
    <property type="entry name" value="Znf_RING"/>
</dbReference>
<protein>
    <recommendedName>
        <fullName evidence="2">RBR-type E3 ubiquitin transferase</fullName>
        <ecNumber evidence="2">2.3.2.31</ecNumber>
    </recommendedName>
</protein>
<dbReference type="SUPFAM" id="SSF57850">
    <property type="entry name" value="RING/U-box"/>
    <property type="match status" value="2"/>
</dbReference>
<evidence type="ECO:0000256" key="5">
    <source>
        <dbReference type="ARBA" id="ARBA00022737"/>
    </source>
</evidence>
<evidence type="ECO:0000256" key="7">
    <source>
        <dbReference type="ARBA" id="ARBA00022786"/>
    </source>
</evidence>
<keyword evidence="4" id="KW-0479">Metal-binding</keyword>
<comment type="catalytic activity">
    <reaction evidence="1">
        <text>[E2 ubiquitin-conjugating enzyme]-S-ubiquitinyl-L-cysteine + [acceptor protein]-L-lysine = [E2 ubiquitin-conjugating enzyme]-L-cysteine + [acceptor protein]-N(6)-ubiquitinyl-L-lysine.</text>
        <dbReference type="EC" id="2.3.2.31"/>
    </reaction>
</comment>
<dbReference type="PANTHER" id="PTHR11685">
    <property type="entry name" value="RBR FAMILY RING FINGER AND IBR DOMAIN-CONTAINING"/>
    <property type="match status" value="1"/>
</dbReference>
<organism evidence="12 13">
    <name type="scientific">Podospora aff. communis PSN243</name>
    <dbReference type="NCBI Taxonomy" id="3040156"/>
    <lineage>
        <taxon>Eukaryota</taxon>
        <taxon>Fungi</taxon>
        <taxon>Dikarya</taxon>
        <taxon>Ascomycota</taxon>
        <taxon>Pezizomycotina</taxon>
        <taxon>Sordariomycetes</taxon>
        <taxon>Sordariomycetidae</taxon>
        <taxon>Sordariales</taxon>
        <taxon>Podosporaceae</taxon>
        <taxon>Podospora</taxon>
    </lineage>
</organism>
<dbReference type="GO" id="GO:0061630">
    <property type="term" value="F:ubiquitin protein ligase activity"/>
    <property type="evidence" value="ECO:0007669"/>
    <property type="project" value="UniProtKB-EC"/>
</dbReference>
<sequence>MTATATTWSFAPLVASPTETCTICLDTKNETEFPNRTLTTHCTHKRSTCVDCVKSCVTFDINNKSLSEIACPECEFRLDAEIIREYADDDHWERYNMLCLRDLLEREEGFVWCAAGCGNGQIHDGGVYQPIVKCTSCGQRTCFQHQAPWHGGLTCEEWDDLIRNEPIQGTHETIESRIKARRDSKASEETINKISKPCPGCGRSIEKNGGW</sequence>
<dbReference type="GO" id="GO:0016567">
    <property type="term" value="P:protein ubiquitination"/>
    <property type="evidence" value="ECO:0007669"/>
    <property type="project" value="InterPro"/>
</dbReference>
<dbReference type="Pfam" id="PF01485">
    <property type="entry name" value="IBR"/>
    <property type="match status" value="1"/>
</dbReference>
<comment type="caution">
    <text evidence="12">The sequence shown here is derived from an EMBL/GenBank/DDBJ whole genome shotgun (WGS) entry which is preliminary data.</text>
</comment>
<dbReference type="PROSITE" id="PS50089">
    <property type="entry name" value="ZF_RING_2"/>
    <property type="match status" value="1"/>
</dbReference>
<keyword evidence="7" id="KW-0833">Ubl conjugation pathway</keyword>
<evidence type="ECO:0000256" key="2">
    <source>
        <dbReference type="ARBA" id="ARBA00012251"/>
    </source>
</evidence>
<accession>A0AAV9H356</accession>
<evidence type="ECO:0000259" key="11">
    <source>
        <dbReference type="PROSITE" id="PS51873"/>
    </source>
</evidence>
<keyword evidence="3" id="KW-0808">Transferase</keyword>
<evidence type="ECO:0000256" key="3">
    <source>
        <dbReference type="ARBA" id="ARBA00022679"/>
    </source>
</evidence>
<evidence type="ECO:0000313" key="12">
    <source>
        <dbReference type="EMBL" id="KAK4455276.1"/>
    </source>
</evidence>
<keyword evidence="13" id="KW-1185">Reference proteome</keyword>
<keyword evidence="8" id="KW-0862">Zinc</keyword>
<reference evidence="12" key="1">
    <citation type="journal article" date="2023" name="Mol. Phylogenet. Evol.">
        <title>Genome-scale phylogeny and comparative genomics of the fungal order Sordariales.</title>
        <authorList>
            <person name="Hensen N."/>
            <person name="Bonometti L."/>
            <person name="Westerberg I."/>
            <person name="Brannstrom I.O."/>
            <person name="Guillou S."/>
            <person name="Cros-Aarteil S."/>
            <person name="Calhoun S."/>
            <person name="Haridas S."/>
            <person name="Kuo A."/>
            <person name="Mondo S."/>
            <person name="Pangilinan J."/>
            <person name="Riley R."/>
            <person name="LaButti K."/>
            <person name="Andreopoulos B."/>
            <person name="Lipzen A."/>
            <person name="Chen C."/>
            <person name="Yan M."/>
            <person name="Daum C."/>
            <person name="Ng V."/>
            <person name="Clum A."/>
            <person name="Steindorff A."/>
            <person name="Ohm R.A."/>
            <person name="Martin F."/>
            <person name="Silar P."/>
            <person name="Natvig D.O."/>
            <person name="Lalanne C."/>
            <person name="Gautier V."/>
            <person name="Ament-Velasquez S.L."/>
            <person name="Kruys A."/>
            <person name="Hutchinson M.I."/>
            <person name="Powell A.J."/>
            <person name="Barry K."/>
            <person name="Miller A.N."/>
            <person name="Grigoriev I.V."/>
            <person name="Debuchy R."/>
            <person name="Gladieux P."/>
            <person name="Hiltunen Thoren M."/>
            <person name="Johannesson H."/>
        </authorList>
    </citation>
    <scope>NUCLEOTIDE SEQUENCE</scope>
    <source>
        <strain evidence="12">PSN243</strain>
    </source>
</reference>
<evidence type="ECO:0000256" key="1">
    <source>
        <dbReference type="ARBA" id="ARBA00001798"/>
    </source>
</evidence>
<dbReference type="Gene3D" id="3.30.40.10">
    <property type="entry name" value="Zinc/RING finger domain, C3HC4 (zinc finger)"/>
    <property type="match status" value="1"/>
</dbReference>
<dbReference type="GO" id="GO:0008270">
    <property type="term" value="F:zinc ion binding"/>
    <property type="evidence" value="ECO:0007669"/>
    <property type="project" value="UniProtKB-KW"/>
</dbReference>
<dbReference type="InterPro" id="IPR044066">
    <property type="entry name" value="TRIAD_supradom"/>
</dbReference>
<dbReference type="Gene3D" id="1.20.120.1750">
    <property type="match status" value="1"/>
</dbReference>
<name>A0AAV9H356_9PEZI</name>
<dbReference type="InterPro" id="IPR013083">
    <property type="entry name" value="Znf_RING/FYVE/PHD"/>
</dbReference>
<feature type="domain" description="RING-type" evidence="11">
    <location>
        <begin position="17"/>
        <end position="211"/>
    </location>
</feature>
<evidence type="ECO:0000256" key="4">
    <source>
        <dbReference type="ARBA" id="ARBA00022723"/>
    </source>
</evidence>
<dbReference type="EC" id="2.3.2.31" evidence="2"/>
<reference evidence="12" key="2">
    <citation type="submission" date="2023-05" db="EMBL/GenBank/DDBJ databases">
        <authorList>
            <consortium name="Lawrence Berkeley National Laboratory"/>
            <person name="Steindorff A."/>
            <person name="Hensen N."/>
            <person name="Bonometti L."/>
            <person name="Westerberg I."/>
            <person name="Brannstrom I.O."/>
            <person name="Guillou S."/>
            <person name="Cros-Aarteil S."/>
            <person name="Calhoun S."/>
            <person name="Haridas S."/>
            <person name="Kuo A."/>
            <person name="Mondo S."/>
            <person name="Pangilinan J."/>
            <person name="Riley R."/>
            <person name="Labutti K."/>
            <person name="Andreopoulos B."/>
            <person name="Lipzen A."/>
            <person name="Chen C."/>
            <person name="Yanf M."/>
            <person name="Daum C."/>
            <person name="Ng V."/>
            <person name="Clum A."/>
            <person name="Ohm R."/>
            <person name="Martin F."/>
            <person name="Silar P."/>
            <person name="Natvig D."/>
            <person name="Lalanne C."/>
            <person name="Gautier V."/>
            <person name="Ament-Velasquez S.L."/>
            <person name="Kruys A."/>
            <person name="Hutchinson M.I."/>
            <person name="Powell A.J."/>
            <person name="Barry K."/>
            <person name="Miller A.N."/>
            <person name="Grigoriev I.V."/>
            <person name="Debuchy R."/>
            <person name="Gladieux P."/>
            <person name="Thoren M.H."/>
            <person name="Johannesson H."/>
        </authorList>
    </citation>
    <scope>NUCLEOTIDE SEQUENCE</scope>
    <source>
        <strain evidence="12">PSN243</strain>
    </source>
</reference>
<proteinExistence type="predicted"/>
<evidence type="ECO:0000256" key="9">
    <source>
        <dbReference type="PROSITE-ProRule" id="PRU00175"/>
    </source>
</evidence>
<keyword evidence="6 9" id="KW-0863">Zinc-finger</keyword>
<keyword evidence="5" id="KW-0677">Repeat</keyword>
<dbReference type="InterPro" id="IPR002867">
    <property type="entry name" value="IBR_dom"/>
</dbReference>
<evidence type="ECO:0000256" key="8">
    <source>
        <dbReference type="ARBA" id="ARBA00022833"/>
    </source>
</evidence>
<gene>
    <name evidence="12" type="ORF">QBC34DRAFT_340699</name>
</gene>
<dbReference type="InterPro" id="IPR031127">
    <property type="entry name" value="E3_UB_ligase_RBR"/>
</dbReference>
<evidence type="ECO:0000259" key="10">
    <source>
        <dbReference type="PROSITE" id="PS50089"/>
    </source>
</evidence>
<feature type="domain" description="RING-type" evidence="10">
    <location>
        <begin position="21"/>
        <end position="75"/>
    </location>
</feature>
<evidence type="ECO:0000256" key="6">
    <source>
        <dbReference type="ARBA" id="ARBA00022771"/>
    </source>
</evidence>